<reference evidence="2" key="1">
    <citation type="journal article" date="2022" name="bioRxiv">
        <title>Sequencing and chromosome-scale assembly of the giantPleurodeles waltlgenome.</title>
        <authorList>
            <person name="Brown T."/>
            <person name="Elewa A."/>
            <person name="Iarovenko S."/>
            <person name="Subramanian E."/>
            <person name="Araus A.J."/>
            <person name="Petzold A."/>
            <person name="Susuki M."/>
            <person name="Suzuki K.-i.T."/>
            <person name="Hayashi T."/>
            <person name="Toyoda A."/>
            <person name="Oliveira C."/>
            <person name="Osipova E."/>
            <person name="Leigh N.D."/>
            <person name="Simon A."/>
            <person name="Yun M.H."/>
        </authorList>
    </citation>
    <scope>NUCLEOTIDE SEQUENCE</scope>
    <source>
        <strain evidence="2">20211129_DDA</strain>
        <tissue evidence="2">Liver</tissue>
    </source>
</reference>
<sequence>MPVVAAARAEGGASYRKSSGGTSLHRGRPATRGRGSCSCRRPQVRAPLSPRYIRGERFALGIGPPPTPIPQTCSGVAQEGSDAPPAPPTPSRGPPPRRARLSGGHPGSWPDHTPALEYF</sequence>
<dbReference type="Proteomes" id="UP001066276">
    <property type="component" value="Chromosome 4_1"/>
</dbReference>
<protein>
    <submittedName>
        <fullName evidence="2">Uncharacterized protein</fullName>
    </submittedName>
</protein>
<evidence type="ECO:0000256" key="1">
    <source>
        <dbReference type="SAM" id="MobiDB-lite"/>
    </source>
</evidence>
<dbReference type="EMBL" id="JANPWB010000007">
    <property type="protein sequence ID" value="KAJ1169097.1"/>
    <property type="molecule type" value="Genomic_DNA"/>
</dbReference>
<keyword evidence="3" id="KW-1185">Reference proteome</keyword>
<proteinExistence type="predicted"/>
<organism evidence="2 3">
    <name type="scientific">Pleurodeles waltl</name>
    <name type="common">Iberian ribbed newt</name>
    <dbReference type="NCBI Taxonomy" id="8319"/>
    <lineage>
        <taxon>Eukaryota</taxon>
        <taxon>Metazoa</taxon>
        <taxon>Chordata</taxon>
        <taxon>Craniata</taxon>
        <taxon>Vertebrata</taxon>
        <taxon>Euteleostomi</taxon>
        <taxon>Amphibia</taxon>
        <taxon>Batrachia</taxon>
        <taxon>Caudata</taxon>
        <taxon>Salamandroidea</taxon>
        <taxon>Salamandridae</taxon>
        <taxon>Pleurodelinae</taxon>
        <taxon>Pleurodeles</taxon>
    </lineage>
</organism>
<feature type="compositionally biased region" description="Pro residues" evidence="1">
    <location>
        <begin position="84"/>
        <end position="94"/>
    </location>
</feature>
<feature type="region of interest" description="Disordered" evidence="1">
    <location>
        <begin position="58"/>
        <end position="119"/>
    </location>
</feature>
<feature type="region of interest" description="Disordered" evidence="1">
    <location>
        <begin position="1"/>
        <end position="42"/>
    </location>
</feature>
<name>A0AAV7SYY4_PLEWA</name>
<comment type="caution">
    <text evidence="2">The sequence shown here is derived from an EMBL/GenBank/DDBJ whole genome shotgun (WGS) entry which is preliminary data.</text>
</comment>
<evidence type="ECO:0000313" key="3">
    <source>
        <dbReference type="Proteomes" id="UP001066276"/>
    </source>
</evidence>
<evidence type="ECO:0000313" key="2">
    <source>
        <dbReference type="EMBL" id="KAJ1169097.1"/>
    </source>
</evidence>
<dbReference type="AlphaFoldDB" id="A0AAV7SYY4"/>
<accession>A0AAV7SYY4</accession>
<gene>
    <name evidence="2" type="ORF">NDU88_001003</name>
</gene>